<dbReference type="Pfam" id="PF00012">
    <property type="entry name" value="HSP70"/>
    <property type="match status" value="1"/>
</dbReference>
<dbReference type="AlphaFoldDB" id="A0A7K0CGJ7"/>
<evidence type="ECO:0000313" key="4">
    <source>
        <dbReference type="EMBL" id="MQY12595.1"/>
    </source>
</evidence>
<keyword evidence="2" id="KW-0067">ATP-binding</keyword>
<reference evidence="4 5" key="1">
    <citation type="submission" date="2019-10" db="EMBL/GenBank/DDBJ databases">
        <title>Streptomyces smaragdinus sp. nov. and Streptomyces fabii sp. nov., isolated from the gut of fungus growing-termite Macrotermes natalensis.</title>
        <authorList>
            <person name="Schwitalla J."/>
            <person name="Benndorf R."/>
            <person name="Martin K."/>
            <person name="De Beer W."/>
            <person name="Kaster A.-K."/>
            <person name="Vollmers J."/>
            <person name="Poulsen M."/>
            <person name="Beemelmanns C."/>
        </authorList>
    </citation>
    <scope>NUCLEOTIDE SEQUENCE [LARGE SCALE GENOMIC DNA]</scope>
    <source>
        <strain evidence="4 5">RB5</strain>
    </source>
</reference>
<dbReference type="Gene3D" id="3.30.420.40">
    <property type="match status" value="2"/>
</dbReference>
<dbReference type="InterPro" id="IPR043129">
    <property type="entry name" value="ATPase_NBD"/>
</dbReference>
<dbReference type="OrthoDB" id="4253885at2"/>
<keyword evidence="5" id="KW-1185">Reference proteome</keyword>
<evidence type="ECO:0000256" key="2">
    <source>
        <dbReference type="ARBA" id="ARBA00022840"/>
    </source>
</evidence>
<dbReference type="Gene3D" id="3.90.640.10">
    <property type="entry name" value="Actin, Chain A, domain 4"/>
    <property type="match status" value="1"/>
</dbReference>
<evidence type="ECO:0000313" key="5">
    <source>
        <dbReference type="Proteomes" id="UP000466345"/>
    </source>
</evidence>
<name>A0A7K0CGJ7_9ACTN</name>
<dbReference type="GO" id="GO:0005524">
    <property type="term" value="F:ATP binding"/>
    <property type="evidence" value="ECO:0007669"/>
    <property type="project" value="UniProtKB-KW"/>
</dbReference>
<dbReference type="SUPFAM" id="SSF53067">
    <property type="entry name" value="Actin-like ATPase domain"/>
    <property type="match status" value="2"/>
</dbReference>
<gene>
    <name evidence="4" type="primary">hscA</name>
    <name evidence="4" type="ORF">SRB5_27310</name>
</gene>
<evidence type="ECO:0000256" key="1">
    <source>
        <dbReference type="ARBA" id="ARBA00022741"/>
    </source>
</evidence>
<dbReference type="SUPFAM" id="SSF48452">
    <property type="entry name" value="TPR-like"/>
    <property type="match status" value="1"/>
</dbReference>
<sequence>MADVGLDLGSTGLRVAWTADDGSVRDGRLAEEHWSWPRCETVAGGPLPVAFWTAKERLGRSPAAVTEVAGALARVRRMVEEDTGGRVGSLVVSVPFRFGSAARGALREAAAGAGLPAPRLLSDAVAAVLGREGGGRARTYLVHCLGYGGYETAVVRRVRDSCRTLAHEGVTVPSGSLFDLHLLYALTGFVRPSALSEGDWLTLRAQVASARERLGTSPRPVPVYLDPRRGRGVLLDREHVEALYAHYAPAVRRLTAEVLDRAGVTAGDVDTVLLTGGCTAAAGLREVFAAGHDRLTDGTPELPARGALAYASGLDAPPAPFAEAPADPTVTLPAPALPELRPAPSVPPPQLAEARRLLDRRQFDAAVKTSHLAWELRPLDPDVFEEMLAVHIDAANADGVDPHAAERWLGCALLHDPSDTRVRTLLAARLYARAVTLATEDRPTEAREALTKCVSLEPDHRRAQALLERLGG</sequence>
<dbReference type="EMBL" id="WEGJ01000007">
    <property type="protein sequence ID" value="MQY12595.1"/>
    <property type="molecule type" value="Genomic_DNA"/>
</dbReference>
<dbReference type="InterPro" id="IPR011990">
    <property type="entry name" value="TPR-like_helical_dom_sf"/>
</dbReference>
<keyword evidence="1" id="KW-0547">Nucleotide-binding</keyword>
<evidence type="ECO:0000256" key="3">
    <source>
        <dbReference type="ARBA" id="ARBA00023186"/>
    </source>
</evidence>
<dbReference type="Gene3D" id="1.25.40.10">
    <property type="entry name" value="Tetratricopeptide repeat domain"/>
    <property type="match status" value="1"/>
</dbReference>
<comment type="caution">
    <text evidence="4">The sequence shown here is derived from an EMBL/GenBank/DDBJ whole genome shotgun (WGS) entry which is preliminary data.</text>
</comment>
<dbReference type="InterPro" id="IPR013126">
    <property type="entry name" value="Hsp_70_fam"/>
</dbReference>
<accession>A0A7K0CGJ7</accession>
<dbReference type="GO" id="GO:0140662">
    <property type="term" value="F:ATP-dependent protein folding chaperone"/>
    <property type="evidence" value="ECO:0007669"/>
    <property type="project" value="InterPro"/>
</dbReference>
<protein>
    <submittedName>
        <fullName evidence="4">Chaperone protein HscA</fullName>
    </submittedName>
</protein>
<dbReference type="Proteomes" id="UP000466345">
    <property type="component" value="Unassembled WGS sequence"/>
</dbReference>
<keyword evidence="3" id="KW-0143">Chaperone</keyword>
<dbReference type="RefSeq" id="WP_153452203.1">
    <property type="nucleotide sequence ID" value="NZ_WEGJ01000007.1"/>
</dbReference>
<proteinExistence type="predicted"/>
<organism evidence="4 5">
    <name type="scientific">Streptomyces smaragdinus</name>
    <dbReference type="NCBI Taxonomy" id="2585196"/>
    <lineage>
        <taxon>Bacteria</taxon>
        <taxon>Bacillati</taxon>
        <taxon>Actinomycetota</taxon>
        <taxon>Actinomycetes</taxon>
        <taxon>Kitasatosporales</taxon>
        <taxon>Streptomycetaceae</taxon>
        <taxon>Streptomyces</taxon>
    </lineage>
</organism>